<dbReference type="EMBL" id="CAJJDN010000106">
    <property type="protein sequence ID" value="CAD8114428.1"/>
    <property type="molecule type" value="Genomic_DNA"/>
</dbReference>
<sequence>MFNSSLNLRQTSNQIASRIQDGIFIGNYIVLNEQQYLSQNKITHVVNCAASEIQAPSNLKVLNFYWKDEDYQTIIDISNVIEIITFVKRAVKKGESVLFCCLSGQSRSLSALIAYLMYRYQWSLLKVFQYINIKKKEIEIRATFLNSLLILKSKT</sequence>
<accession>A0A8S1QEW9</accession>
<evidence type="ECO:0000313" key="3">
    <source>
        <dbReference type="Proteomes" id="UP000692954"/>
    </source>
</evidence>
<feature type="domain" description="Tyrosine-protein phosphatase" evidence="1">
    <location>
        <begin position="14"/>
        <end position="155"/>
    </location>
</feature>
<dbReference type="OrthoDB" id="307091at2759"/>
<proteinExistence type="predicted"/>
<dbReference type="InterPro" id="IPR000340">
    <property type="entry name" value="Dual-sp_phosphatase_cat-dom"/>
</dbReference>
<keyword evidence="3" id="KW-1185">Reference proteome</keyword>
<dbReference type="SMART" id="SM00195">
    <property type="entry name" value="DSPc"/>
    <property type="match status" value="1"/>
</dbReference>
<dbReference type="PROSITE" id="PS50054">
    <property type="entry name" value="TYR_PHOSPHATASE_DUAL"/>
    <property type="match status" value="1"/>
</dbReference>
<protein>
    <recommendedName>
        <fullName evidence="1">Tyrosine-protein phosphatase domain-containing protein</fullName>
    </recommendedName>
</protein>
<gene>
    <name evidence="2" type="ORF">PSON_ATCC_30995.1.T1060005</name>
</gene>
<dbReference type="Pfam" id="PF00782">
    <property type="entry name" value="DSPc"/>
    <property type="match status" value="1"/>
</dbReference>
<reference evidence="2" key="1">
    <citation type="submission" date="2021-01" db="EMBL/GenBank/DDBJ databases">
        <authorList>
            <consortium name="Genoscope - CEA"/>
            <person name="William W."/>
        </authorList>
    </citation>
    <scope>NUCLEOTIDE SEQUENCE</scope>
</reference>
<comment type="caution">
    <text evidence="2">The sequence shown here is derived from an EMBL/GenBank/DDBJ whole genome shotgun (WGS) entry which is preliminary data.</text>
</comment>
<dbReference type="PANTHER" id="PTHR46653:SF1">
    <property type="entry name" value="SPECIFICITY PROTEIN PHOSPHATASE, PUTATIVE-RELATED"/>
    <property type="match status" value="1"/>
</dbReference>
<organism evidence="2 3">
    <name type="scientific">Paramecium sonneborni</name>
    <dbReference type="NCBI Taxonomy" id="65129"/>
    <lineage>
        <taxon>Eukaryota</taxon>
        <taxon>Sar</taxon>
        <taxon>Alveolata</taxon>
        <taxon>Ciliophora</taxon>
        <taxon>Intramacronucleata</taxon>
        <taxon>Oligohymenophorea</taxon>
        <taxon>Peniculida</taxon>
        <taxon>Parameciidae</taxon>
        <taxon>Paramecium</taxon>
    </lineage>
</organism>
<dbReference type="InterPro" id="IPR020422">
    <property type="entry name" value="TYR_PHOSPHATASE_DUAL_dom"/>
</dbReference>
<name>A0A8S1QEW9_9CILI</name>
<dbReference type="PANTHER" id="PTHR46653">
    <property type="entry name" value="SPECIFICITY PROTEIN PHOSPHATASE, PUTATIVE-RELATED"/>
    <property type="match status" value="1"/>
</dbReference>
<dbReference type="Proteomes" id="UP000692954">
    <property type="component" value="Unassembled WGS sequence"/>
</dbReference>
<evidence type="ECO:0000313" key="2">
    <source>
        <dbReference type="EMBL" id="CAD8114428.1"/>
    </source>
</evidence>
<dbReference type="AlphaFoldDB" id="A0A8S1QEW9"/>
<dbReference type="CDD" id="cd14498">
    <property type="entry name" value="DSP"/>
    <property type="match status" value="1"/>
</dbReference>
<evidence type="ECO:0000259" key="1">
    <source>
        <dbReference type="PROSITE" id="PS50054"/>
    </source>
</evidence>